<evidence type="ECO:0000256" key="10">
    <source>
        <dbReference type="ARBA" id="ARBA00022741"/>
    </source>
</evidence>
<comment type="cofactor">
    <cofactor evidence="2">
        <name>Mg(2+)</name>
        <dbReference type="ChEBI" id="CHEBI:18420"/>
    </cofactor>
</comment>
<dbReference type="InterPro" id="IPR015824">
    <property type="entry name" value="Phosphoglycerate_kinase_N"/>
</dbReference>
<dbReference type="InterPro" id="IPR001576">
    <property type="entry name" value="Phosphoglycerate_kinase"/>
</dbReference>
<dbReference type="GO" id="GO:0004618">
    <property type="term" value="F:phosphoglycerate kinase activity"/>
    <property type="evidence" value="ECO:0007669"/>
    <property type="project" value="UniProtKB-EC"/>
</dbReference>
<proteinExistence type="inferred from homology"/>
<comment type="similarity">
    <text evidence="4 17">Belongs to the phosphoglycerate kinase family.</text>
</comment>
<evidence type="ECO:0000313" key="20">
    <source>
        <dbReference type="Proteomes" id="UP001230268"/>
    </source>
</evidence>
<feature type="binding site" evidence="16">
    <location>
        <begin position="372"/>
        <end position="375"/>
    </location>
    <ligand>
        <name>ATP</name>
        <dbReference type="ChEBI" id="CHEBI:30616"/>
    </ligand>
</feature>
<dbReference type="AlphaFoldDB" id="A0AAD8P9H5"/>
<feature type="binding site" evidence="15">
    <location>
        <position position="127"/>
    </location>
    <ligand>
        <name>(2R)-3-phosphoglycerate</name>
        <dbReference type="ChEBI" id="CHEBI:58272"/>
    </ligand>
</feature>
<sequence length="416" mass="44943">MASLLSSKLGLADVVKELPGSRILLRVDYNVPIKEGEIKDSTRIQATVETIEFLLANGVHSIVIMSHLGRPDGQRVPKYSLRPVAEKLSIVLGNKKIDFLDDCVGPDVEAVCKAASERSIILLENLRFHREEEAILGKDESETERITEFRASLTSLGDIYVNDAFGAAHRAHSSIVGIDLPFKVAGLLMKKELDYFAKVLENPQRPFLSILGGAKVKDKIKLINSLLEKIDILFICGGMAYTFQKVLHDMPIGDSLYDVEGAATVKDIMAKAEQRGVKVYIPLDFTISNAFSNDGERKVVTQEEGIPDGWQGLDCGPKTVDLLRDVVSGCKTIVWNGPLGVFEFPNFAVGSTAALDIVGEATERGAITVIGGGDSAALAEKTGKKHLFSHVSTGGGASLELLEGKVLPGVESLSQK</sequence>
<dbReference type="SUPFAM" id="SSF53748">
    <property type="entry name" value="Phosphoglycerate kinase"/>
    <property type="match status" value="1"/>
</dbReference>
<feature type="binding site" evidence="15">
    <location>
        <begin position="28"/>
        <end position="30"/>
    </location>
    <ligand>
        <name>substrate</name>
    </ligand>
</feature>
<dbReference type="EC" id="2.7.2.3" evidence="6 17"/>
<dbReference type="InterPro" id="IPR036043">
    <property type="entry name" value="Phosphoglycerate_kinase_sf"/>
</dbReference>
<evidence type="ECO:0000256" key="13">
    <source>
        <dbReference type="ARBA" id="ARBA00022842"/>
    </source>
</evidence>
<reference evidence="19" key="1">
    <citation type="submission" date="2023-08" db="EMBL/GenBank/DDBJ databases">
        <title>Draft sequence of the Babesia gibsoni genome.</title>
        <authorList>
            <person name="Yamagishi J.Y."/>
            <person name="Xuan X.X."/>
        </authorList>
    </citation>
    <scope>NUCLEOTIDE SEQUENCE</scope>
    <source>
        <strain evidence="19">Azabu</strain>
    </source>
</reference>
<name>A0AAD8P9H5_BABGI</name>
<dbReference type="PANTHER" id="PTHR11406">
    <property type="entry name" value="PHOSPHOGLYCERATE KINASE"/>
    <property type="match status" value="1"/>
</dbReference>
<dbReference type="GO" id="GO:0005829">
    <property type="term" value="C:cytosol"/>
    <property type="evidence" value="ECO:0007669"/>
    <property type="project" value="TreeGrafter"/>
</dbReference>
<dbReference type="FunFam" id="3.40.50.1260:FF:000006">
    <property type="entry name" value="Phosphoglycerate kinase"/>
    <property type="match status" value="1"/>
</dbReference>
<dbReference type="HAMAP" id="MF_00145">
    <property type="entry name" value="Phosphoglyc_kinase"/>
    <property type="match status" value="1"/>
</dbReference>
<keyword evidence="20" id="KW-1185">Reference proteome</keyword>
<evidence type="ECO:0000256" key="11">
    <source>
        <dbReference type="ARBA" id="ARBA00022777"/>
    </source>
</evidence>
<evidence type="ECO:0000256" key="3">
    <source>
        <dbReference type="ARBA" id="ARBA00004838"/>
    </source>
</evidence>
<accession>A0AAD8P9H5</accession>
<organism evidence="19 20">
    <name type="scientific">Babesia gibsoni</name>
    <dbReference type="NCBI Taxonomy" id="33632"/>
    <lineage>
        <taxon>Eukaryota</taxon>
        <taxon>Sar</taxon>
        <taxon>Alveolata</taxon>
        <taxon>Apicomplexa</taxon>
        <taxon>Aconoidasida</taxon>
        <taxon>Piroplasmida</taxon>
        <taxon>Babesiidae</taxon>
        <taxon>Babesia</taxon>
    </lineage>
</organism>
<evidence type="ECO:0000256" key="7">
    <source>
        <dbReference type="ARBA" id="ARBA00016471"/>
    </source>
</evidence>
<keyword evidence="14" id="KW-0324">Glycolysis</keyword>
<feature type="binding site" evidence="15">
    <location>
        <position position="43"/>
    </location>
    <ligand>
        <name>(2R)-3-phosphoglycerate</name>
        <dbReference type="ChEBI" id="CHEBI:58272"/>
    </ligand>
</feature>
<dbReference type="FunFam" id="3.40.50.1260:FF:000003">
    <property type="entry name" value="Phosphoglycerate kinase"/>
    <property type="match status" value="1"/>
</dbReference>
<evidence type="ECO:0000256" key="4">
    <source>
        <dbReference type="ARBA" id="ARBA00008982"/>
    </source>
</evidence>
<comment type="caution">
    <text evidence="19">The sequence shown here is derived from an EMBL/GenBank/DDBJ whole genome shotgun (WGS) entry which is preliminary data.</text>
</comment>
<evidence type="ECO:0000256" key="5">
    <source>
        <dbReference type="ARBA" id="ARBA00011245"/>
    </source>
</evidence>
<dbReference type="EMBL" id="JAVEPI010000002">
    <property type="protein sequence ID" value="KAK1443595.1"/>
    <property type="molecule type" value="Genomic_DNA"/>
</dbReference>
<evidence type="ECO:0000256" key="12">
    <source>
        <dbReference type="ARBA" id="ARBA00022840"/>
    </source>
</evidence>
<dbReference type="GO" id="GO:0006094">
    <property type="term" value="P:gluconeogenesis"/>
    <property type="evidence" value="ECO:0007669"/>
    <property type="project" value="TreeGrafter"/>
</dbReference>
<dbReference type="Gene3D" id="3.40.50.1260">
    <property type="entry name" value="Phosphoglycerate kinase, N-terminal domain"/>
    <property type="match status" value="3"/>
</dbReference>
<dbReference type="CDD" id="cd00318">
    <property type="entry name" value="Phosphoglycerate_kinase"/>
    <property type="match status" value="1"/>
</dbReference>
<feature type="binding site" evidence="16">
    <location>
        <position position="343"/>
    </location>
    <ligand>
        <name>ATP</name>
        <dbReference type="ChEBI" id="CHEBI:30616"/>
    </ligand>
</feature>
<evidence type="ECO:0000313" key="19">
    <source>
        <dbReference type="EMBL" id="KAK1443595.1"/>
    </source>
</evidence>
<keyword evidence="10" id="KW-0547">Nucleotide-binding</keyword>
<comment type="subunit">
    <text evidence="5 18">Monomer.</text>
</comment>
<evidence type="ECO:0000256" key="9">
    <source>
        <dbReference type="ARBA" id="ARBA00022723"/>
    </source>
</evidence>
<dbReference type="Pfam" id="PF00162">
    <property type="entry name" value="PGK"/>
    <property type="match status" value="1"/>
</dbReference>
<protein>
    <recommendedName>
        <fullName evidence="7 17">Phosphoglycerate kinase</fullName>
        <ecNumber evidence="6 17">2.7.2.3</ecNumber>
    </recommendedName>
</protein>
<dbReference type="GO" id="GO:0005524">
    <property type="term" value="F:ATP binding"/>
    <property type="evidence" value="ECO:0007669"/>
    <property type="project" value="UniProtKB-KW"/>
</dbReference>
<evidence type="ECO:0000256" key="16">
    <source>
        <dbReference type="PIRSR" id="PIRSR000724-2"/>
    </source>
</evidence>
<keyword evidence="13" id="KW-0460">Magnesium</keyword>
<dbReference type="Proteomes" id="UP001230268">
    <property type="component" value="Unassembled WGS sequence"/>
</dbReference>
<evidence type="ECO:0000256" key="8">
    <source>
        <dbReference type="ARBA" id="ARBA00022679"/>
    </source>
</evidence>
<comment type="catalytic activity">
    <reaction evidence="1 17">
        <text>(2R)-3-phosphoglycerate + ATP = (2R)-3-phospho-glyceroyl phosphate + ADP</text>
        <dbReference type="Rhea" id="RHEA:14801"/>
        <dbReference type="ChEBI" id="CHEBI:30616"/>
        <dbReference type="ChEBI" id="CHEBI:57604"/>
        <dbReference type="ChEBI" id="CHEBI:58272"/>
        <dbReference type="ChEBI" id="CHEBI:456216"/>
        <dbReference type="EC" id="2.7.2.3"/>
    </reaction>
</comment>
<keyword evidence="12 16" id="KW-0067">ATP-binding</keyword>
<feature type="binding site" evidence="16">
    <location>
        <position position="219"/>
    </location>
    <ligand>
        <name>ATP</name>
        <dbReference type="ChEBI" id="CHEBI:30616"/>
    </ligand>
</feature>
<evidence type="ECO:0000256" key="2">
    <source>
        <dbReference type="ARBA" id="ARBA00001946"/>
    </source>
</evidence>
<dbReference type="GO" id="GO:0046872">
    <property type="term" value="F:metal ion binding"/>
    <property type="evidence" value="ECO:0007669"/>
    <property type="project" value="UniProtKB-KW"/>
</dbReference>
<evidence type="ECO:0000256" key="14">
    <source>
        <dbReference type="ARBA" id="ARBA00023152"/>
    </source>
</evidence>
<dbReference type="PANTHER" id="PTHR11406:SF0">
    <property type="entry name" value="PHOSPHOGLYCERATE KINASE"/>
    <property type="match status" value="1"/>
</dbReference>
<dbReference type="PIRSF" id="PIRSF000724">
    <property type="entry name" value="Pgk"/>
    <property type="match status" value="1"/>
</dbReference>
<dbReference type="PRINTS" id="PR00477">
    <property type="entry name" value="PHGLYCKINASE"/>
</dbReference>
<keyword evidence="9" id="KW-0479">Metal-binding</keyword>
<evidence type="ECO:0000256" key="6">
    <source>
        <dbReference type="ARBA" id="ARBA00013061"/>
    </source>
</evidence>
<feature type="binding site" evidence="15">
    <location>
        <begin position="67"/>
        <end position="70"/>
    </location>
    <ligand>
        <name>substrate</name>
    </ligand>
</feature>
<gene>
    <name evidence="19" type="ORF">BgAZ_204710</name>
</gene>
<feature type="binding site" evidence="16">
    <location>
        <position position="312"/>
    </location>
    <ligand>
        <name>ATP</name>
        <dbReference type="ChEBI" id="CHEBI:30616"/>
    </ligand>
</feature>
<dbReference type="GO" id="GO:0043531">
    <property type="term" value="F:ADP binding"/>
    <property type="evidence" value="ECO:0007669"/>
    <property type="project" value="TreeGrafter"/>
</dbReference>
<feature type="binding site" evidence="15">
    <location>
        <position position="170"/>
    </location>
    <ligand>
        <name>(2R)-3-phosphoglycerate</name>
        <dbReference type="ChEBI" id="CHEBI:58272"/>
    </ligand>
</feature>
<evidence type="ECO:0000256" key="17">
    <source>
        <dbReference type="RuleBase" id="RU000532"/>
    </source>
</evidence>
<keyword evidence="8 17" id="KW-0808">Transferase</keyword>
<evidence type="ECO:0000256" key="15">
    <source>
        <dbReference type="PIRSR" id="PIRSR000724-1"/>
    </source>
</evidence>
<evidence type="ECO:0000256" key="18">
    <source>
        <dbReference type="RuleBase" id="RU000696"/>
    </source>
</evidence>
<comment type="pathway">
    <text evidence="3 17">Carbohydrate degradation; glycolysis; pyruvate from D-glyceraldehyde 3-phosphate: step 2/5.</text>
</comment>
<keyword evidence="11 17" id="KW-0418">Kinase</keyword>
<dbReference type="GO" id="GO:0006096">
    <property type="term" value="P:glycolytic process"/>
    <property type="evidence" value="ECO:0007669"/>
    <property type="project" value="UniProtKB-KW"/>
</dbReference>
<evidence type="ECO:0000256" key="1">
    <source>
        <dbReference type="ARBA" id="ARBA00000642"/>
    </source>
</evidence>